<evidence type="ECO:0000259" key="3">
    <source>
        <dbReference type="Pfam" id="PF06458"/>
    </source>
</evidence>
<keyword evidence="5" id="KW-1185">Reference proteome</keyword>
<dbReference type="Proteomes" id="UP000078582">
    <property type="component" value="Chromosome"/>
</dbReference>
<dbReference type="EMBL" id="CP014873">
    <property type="protein sequence ID" value="ANK63257.1"/>
    <property type="molecule type" value="Genomic_DNA"/>
</dbReference>
<dbReference type="STRING" id="375175.AYR53_11055"/>
<gene>
    <name evidence="4" type="ORF">AYR53_11055</name>
</gene>
<evidence type="ECO:0000256" key="1">
    <source>
        <dbReference type="ARBA" id="ARBA00022737"/>
    </source>
</evidence>
<feature type="domain" description="MucBP" evidence="3">
    <location>
        <begin position="16"/>
        <end position="69"/>
    </location>
</feature>
<dbReference type="AlphaFoldDB" id="A0A192H4W5"/>
<name>A0A192H4W5_9LACO</name>
<sequence>MEDANSMGLGKVQNRIVIRYVDRDGNALNEDLSLFGEVGSRYEVNAPAFSGYLLVDKSRPTVGKMPAEAKPMIILTYARLGSVRIFNTISDLQGKVYALTTISEQPDKVQPLQLPEVAGKDYYLSVDKESSIRKIFKPQDFVPDNPTQETVLLILSITEARKLKETQATETDSEKGTATQSTSVESAVAADMPTSKPQSISAEIPAAKTTKSDGTLPPTKTSVAPVTAKASLQLATILLQQAALLDSNADQTVLDEQQLQRLTTNMRHFMLAIRILNQ</sequence>
<protein>
    <recommendedName>
        <fullName evidence="3">MucBP domain-containing protein</fullName>
    </recommendedName>
</protein>
<evidence type="ECO:0000313" key="4">
    <source>
        <dbReference type="EMBL" id="ANK63257.1"/>
    </source>
</evidence>
<organism evidence="4 5">
    <name type="scientific">Loigolactobacillus backii</name>
    <dbReference type="NCBI Taxonomy" id="375175"/>
    <lineage>
        <taxon>Bacteria</taxon>
        <taxon>Bacillati</taxon>
        <taxon>Bacillota</taxon>
        <taxon>Bacilli</taxon>
        <taxon>Lactobacillales</taxon>
        <taxon>Lactobacillaceae</taxon>
        <taxon>Loigolactobacillus</taxon>
    </lineage>
</organism>
<feature type="compositionally biased region" description="Polar residues" evidence="2">
    <location>
        <begin position="176"/>
        <end position="185"/>
    </location>
</feature>
<dbReference type="Gene3D" id="3.10.20.320">
    <property type="entry name" value="Putative peptidoglycan bound protein (lpxtg motif)"/>
    <property type="match status" value="1"/>
</dbReference>
<dbReference type="RefSeq" id="WP_068225201.1">
    <property type="nucleotide sequence ID" value="NZ_JAPTYS010000001.1"/>
</dbReference>
<keyword evidence="1" id="KW-0677">Repeat</keyword>
<feature type="compositionally biased region" description="Basic and acidic residues" evidence="2">
    <location>
        <begin position="165"/>
        <end position="175"/>
    </location>
</feature>
<feature type="region of interest" description="Disordered" evidence="2">
    <location>
        <begin position="165"/>
        <end position="201"/>
    </location>
</feature>
<evidence type="ECO:0000256" key="2">
    <source>
        <dbReference type="SAM" id="MobiDB-lite"/>
    </source>
</evidence>
<dbReference type="InterPro" id="IPR009459">
    <property type="entry name" value="MucBP_dom"/>
</dbReference>
<dbReference type="Pfam" id="PF06458">
    <property type="entry name" value="MucBP"/>
    <property type="match status" value="1"/>
</dbReference>
<evidence type="ECO:0000313" key="5">
    <source>
        <dbReference type="Proteomes" id="UP000078582"/>
    </source>
</evidence>
<reference evidence="4 5" key="1">
    <citation type="submission" date="2016-03" db="EMBL/GenBank/DDBJ databases">
        <title>Pediococcus and Lactobacillus from brewery environment - whole genome sequencing and assembly.</title>
        <authorList>
            <person name="Behr J."/>
            <person name="Geissler A.J."/>
            <person name="Vogel R.F."/>
        </authorList>
    </citation>
    <scope>NUCLEOTIDE SEQUENCE [LARGE SCALE GENOMIC DNA]</scope>
    <source>
        <strain evidence="4 5">TMW 1.1989</strain>
    </source>
</reference>
<proteinExistence type="predicted"/>
<dbReference type="KEGG" id="lbt:AYR52_06390"/>
<accession>A0A192H4W5</accession>